<comment type="caution">
    <text evidence="1">The sequence shown here is derived from an EMBL/GenBank/DDBJ whole genome shotgun (WGS) entry which is preliminary data.</text>
</comment>
<gene>
    <name evidence="1" type="ORF">OZSIB_2098</name>
</gene>
<evidence type="ECO:0008006" key="3">
    <source>
        <dbReference type="Google" id="ProtNLM"/>
    </source>
</evidence>
<sequence>MGMKRRLSTYPMAQRQNLVKLADFGRLPAAGYSVKPLIDGLPRIHCGNTFRQIVAAMVEARRASRPVLLGMGAHVIKCGLAPYLIALLERGGLTGLALNGAGAIHDFELAAFGETSEDVAKELKAGRFGCVEETGAWMSEAIRAGAVAGQGLGEALYHYINAHAERFPHRDLSLLWQCGRRRVPCTVHVAIGTDFIHLHPECDGATLGATTFRDFEIFCEEVEQLEQGVYWNLGSAVLLPEVFLKAVSRAHNLGRTLAGMTTINTDQIVHYRAMTNVVKRPSLGVGQGYHLTGHHELLVPLITLALLEDLPPCSPP</sequence>
<dbReference type="EMBL" id="QOQW01000002">
    <property type="protein sequence ID" value="RCK81229.1"/>
    <property type="molecule type" value="Genomic_DNA"/>
</dbReference>
<reference evidence="1 2" key="1">
    <citation type="submission" date="2018-05" db="EMBL/GenBank/DDBJ databases">
        <title>A metagenomic window into the 2 km-deep terrestrial subsurface aquifer revealed taxonomically and functionally diverse microbial community comprising novel uncultured bacterial lineages.</title>
        <authorList>
            <person name="Kadnikov V.V."/>
            <person name="Mardanov A.V."/>
            <person name="Beletsky A.V."/>
            <person name="Banks D."/>
            <person name="Pimenov N.V."/>
            <person name="Frank Y.A."/>
            <person name="Karnachuk O.V."/>
            <person name="Ravin N.V."/>
        </authorList>
    </citation>
    <scope>NUCLEOTIDE SEQUENCE [LARGE SCALE GENOMIC DNA]</scope>
    <source>
        <strain evidence="1">BY5</strain>
    </source>
</reference>
<organism evidence="1 2">
    <name type="scientific">Candidatus Ozemobacter sibiricus</name>
    <dbReference type="NCBI Taxonomy" id="2268124"/>
    <lineage>
        <taxon>Bacteria</taxon>
        <taxon>Candidatus Ozemobacteria</taxon>
        <taxon>Candidatus Ozemobacterales</taxon>
        <taxon>Candidatus Ozemobacteraceae</taxon>
        <taxon>Candidatus Ozemobacter</taxon>
    </lineage>
</organism>
<dbReference type="AlphaFoldDB" id="A0A367ZU43"/>
<dbReference type="Proteomes" id="UP000252355">
    <property type="component" value="Unassembled WGS sequence"/>
</dbReference>
<protein>
    <recommendedName>
        <fullName evidence="3">Deoxyhypusine synthase</fullName>
    </recommendedName>
</protein>
<accession>A0A367ZU43</accession>
<dbReference type="Gene3D" id="3.40.50.10690">
    <property type="entry name" value="putative lor/sdh protein like domains"/>
    <property type="match status" value="1"/>
</dbReference>
<evidence type="ECO:0000313" key="1">
    <source>
        <dbReference type="EMBL" id="RCK81229.1"/>
    </source>
</evidence>
<proteinExistence type="predicted"/>
<name>A0A367ZU43_9BACT</name>
<evidence type="ECO:0000313" key="2">
    <source>
        <dbReference type="Proteomes" id="UP000252355"/>
    </source>
</evidence>